<name>A0A0G4H2Q7_VITBC</name>
<organism evidence="1 2">
    <name type="scientific">Vitrella brassicaformis (strain CCMP3155)</name>
    <dbReference type="NCBI Taxonomy" id="1169540"/>
    <lineage>
        <taxon>Eukaryota</taxon>
        <taxon>Sar</taxon>
        <taxon>Alveolata</taxon>
        <taxon>Colpodellida</taxon>
        <taxon>Vitrellaceae</taxon>
        <taxon>Vitrella</taxon>
    </lineage>
</organism>
<protein>
    <submittedName>
        <fullName evidence="1">Uncharacterized protein</fullName>
    </submittedName>
</protein>
<proteinExistence type="predicted"/>
<dbReference type="Proteomes" id="UP000041254">
    <property type="component" value="Unassembled WGS sequence"/>
</dbReference>
<accession>A0A0G4H2Q7</accession>
<evidence type="ECO:0000313" key="2">
    <source>
        <dbReference type="Proteomes" id="UP000041254"/>
    </source>
</evidence>
<evidence type="ECO:0000313" key="1">
    <source>
        <dbReference type="EMBL" id="CEM37961.1"/>
    </source>
</evidence>
<dbReference type="EMBL" id="CDMY01000964">
    <property type="protein sequence ID" value="CEM37961.1"/>
    <property type="molecule type" value="Genomic_DNA"/>
</dbReference>
<gene>
    <name evidence="1" type="ORF">Vbra_19450</name>
</gene>
<reference evidence="1 2" key="1">
    <citation type="submission" date="2014-11" db="EMBL/GenBank/DDBJ databases">
        <authorList>
            <person name="Zhu J."/>
            <person name="Qi W."/>
            <person name="Song R."/>
        </authorList>
    </citation>
    <scope>NUCLEOTIDE SEQUENCE [LARGE SCALE GENOMIC DNA]</scope>
</reference>
<dbReference type="AlphaFoldDB" id="A0A0G4H2Q7"/>
<keyword evidence="2" id="KW-1185">Reference proteome</keyword>
<sequence>MAKRHYLGQEPQEEDVMMVSGDPPMASSDAVLKSARDLFDLINTGCGKPRGRDLRHCGRHLLSGSVGW</sequence>
<dbReference type="VEuPathDB" id="CryptoDB:Vbra_19450"/>
<dbReference type="InParanoid" id="A0A0G4H2Q7"/>